<keyword evidence="7 11" id="KW-0067">ATP-binding</keyword>
<evidence type="ECO:0000256" key="7">
    <source>
        <dbReference type="ARBA" id="ARBA00022840"/>
    </source>
</evidence>
<dbReference type="PRINTS" id="PR00304">
    <property type="entry name" value="TCOMPLEXTCP1"/>
</dbReference>
<dbReference type="STRING" id="1246581.A0A2H9TNZ9"/>
<proteinExistence type="inferred from homology"/>
<evidence type="ECO:0000313" key="13">
    <source>
        <dbReference type="Proteomes" id="UP000240830"/>
    </source>
</evidence>
<dbReference type="GO" id="GO:0051082">
    <property type="term" value="F:unfolded protein binding"/>
    <property type="evidence" value="ECO:0007669"/>
    <property type="project" value="EnsemblFungi"/>
</dbReference>
<dbReference type="NCBIfam" id="TIGR02343">
    <property type="entry name" value="chap_CCT_epsi"/>
    <property type="match status" value="1"/>
</dbReference>
<evidence type="ECO:0000256" key="2">
    <source>
        <dbReference type="ARBA" id="ARBA00004496"/>
    </source>
</evidence>
<evidence type="ECO:0000256" key="9">
    <source>
        <dbReference type="ARBA" id="ARBA00024086"/>
    </source>
</evidence>
<dbReference type="PANTHER" id="PTHR11353">
    <property type="entry name" value="CHAPERONIN"/>
    <property type="match status" value="1"/>
</dbReference>
<dbReference type="NCBIfam" id="NF041082">
    <property type="entry name" value="thermosome_alpha"/>
    <property type="match status" value="1"/>
</dbReference>
<dbReference type="NCBIfam" id="NF041083">
    <property type="entry name" value="thermosome_beta"/>
    <property type="match status" value="1"/>
</dbReference>
<keyword evidence="5" id="KW-0963">Cytoplasm</keyword>
<evidence type="ECO:0000256" key="6">
    <source>
        <dbReference type="ARBA" id="ARBA00022741"/>
    </source>
</evidence>
<dbReference type="AlphaFoldDB" id="A0A2H9TNZ9"/>
<accession>A0A2H9TNZ9</accession>
<dbReference type="FunFam" id="3.50.7.10:FF:000003">
    <property type="entry name" value="T-complex protein 1 subunit epsilon"/>
    <property type="match status" value="1"/>
</dbReference>
<comment type="similarity">
    <text evidence="3 11">Belongs to the TCP-1 chaperonin family.</text>
</comment>
<evidence type="ECO:0000256" key="10">
    <source>
        <dbReference type="ARBA" id="ARBA00033325"/>
    </source>
</evidence>
<dbReference type="GO" id="GO:0005524">
    <property type="term" value="F:ATP binding"/>
    <property type="evidence" value="ECO:0007669"/>
    <property type="project" value="UniProtKB-KW"/>
</dbReference>
<dbReference type="InterPro" id="IPR027410">
    <property type="entry name" value="TCP-1-like_intermed_sf"/>
</dbReference>
<evidence type="ECO:0000256" key="5">
    <source>
        <dbReference type="ARBA" id="ARBA00022490"/>
    </source>
</evidence>
<sequence>MSLVFDEYGRPFIIVREQDKKSRLTGLEAQKAHIMAAKAVAAIMRTSLGPKGMDKIMVSPDGDLTITNDGATILKNIKVDHQVAKLLVELSQAQDDEIGDGTTGVVVLAGALLEQAESLLERGIHPAKISDGYERACKLAIKHLDSIAETNSTDAREALLRTARTSLGSKVVSKCQELYAQIAVDAVLAVADGSDVDFELIRVVGKVGGELADSQLVRGVVIDKEMSHPQMPKELKDVKIAILNCPFEPPKPKTKHKLDITSVAEYGKLREYEKEVFIKMVQQVKDSGATLAVCQWGFDDEANHLLLQNDLPAIRWVGGSEIELVAIATAGRIVARFGDLSKEKLGFAGRVREVPLGTTKDRLVFIEECANSRAVTVLVRGGNQMMVDEAKRALHDALCAVRNMLRDNRIIYGGGAAEIACALNVADAADQISSIEQYAIRSFATALEAIPEALAANSGLIPIDAVAALKSQQMAQNNHRLGIDCSGAGTNDMHSQNVTDPLISKRQQFLLATQLVRMILKIDDVITQSEL</sequence>
<dbReference type="GO" id="GO:0016887">
    <property type="term" value="F:ATP hydrolysis activity"/>
    <property type="evidence" value="ECO:0007669"/>
    <property type="project" value="InterPro"/>
</dbReference>
<dbReference type="Pfam" id="PF00118">
    <property type="entry name" value="Cpn60_TCP1"/>
    <property type="match status" value="1"/>
</dbReference>
<keyword evidence="6 11" id="KW-0547">Nucleotide-binding</keyword>
<evidence type="ECO:0000256" key="1">
    <source>
        <dbReference type="ARBA" id="ARBA00002912"/>
    </source>
</evidence>
<dbReference type="CDD" id="cd03339">
    <property type="entry name" value="TCP1_epsilon"/>
    <property type="match status" value="1"/>
</dbReference>
<keyword evidence="8 11" id="KW-0143">Chaperone</keyword>
<dbReference type="InterPro" id="IPR027409">
    <property type="entry name" value="GroEL-like_apical_dom_sf"/>
</dbReference>
<dbReference type="OrthoDB" id="10248520at2759"/>
<evidence type="ECO:0000256" key="3">
    <source>
        <dbReference type="ARBA" id="ARBA00008020"/>
    </source>
</evidence>
<evidence type="ECO:0000256" key="11">
    <source>
        <dbReference type="RuleBase" id="RU004187"/>
    </source>
</evidence>
<dbReference type="InterPro" id="IPR002194">
    <property type="entry name" value="Chaperonin_TCP-1_CS"/>
</dbReference>
<organism evidence="12 13">
    <name type="scientific">Paramicrosporidium saccamoebae</name>
    <dbReference type="NCBI Taxonomy" id="1246581"/>
    <lineage>
        <taxon>Eukaryota</taxon>
        <taxon>Fungi</taxon>
        <taxon>Fungi incertae sedis</taxon>
        <taxon>Cryptomycota</taxon>
        <taxon>Cryptomycota incertae sedis</taxon>
        <taxon>Paramicrosporidium</taxon>
    </lineage>
</organism>
<comment type="subunit">
    <text evidence="4">Component of the T-complex protein 1 (TCP1) complex.</text>
</comment>
<dbReference type="PROSITE" id="PS00995">
    <property type="entry name" value="TCP1_3"/>
    <property type="match status" value="1"/>
</dbReference>
<dbReference type="Gene3D" id="3.50.7.10">
    <property type="entry name" value="GroEL"/>
    <property type="match status" value="1"/>
</dbReference>
<comment type="function">
    <text evidence="1">Molecular chaperone; assists the folding of proteins upon ATP hydrolysis.</text>
</comment>
<dbReference type="FunFam" id="1.10.560.10:FF:000053">
    <property type="entry name" value="T-complex protein 1 subunit delta"/>
    <property type="match status" value="1"/>
</dbReference>
<comment type="caution">
    <text evidence="12">The sequence shown here is derived from an EMBL/GenBank/DDBJ whole genome shotgun (WGS) entry which is preliminary data.</text>
</comment>
<dbReference type="InterPro" id="IPR027413">
    <property type="entry name" value="GROEL-like_equatorial_sf"/>
</dbReference>
<dbReference type="PROSITE" id="PS00750">
    <property type="entry name" value="TCP1_1"/>
    <property type="match status" value="1"/>
</dbReference>
<dbReference type="InterPro" id="IPR012718">
    <property type="entry name" value="Chap_CCT_epsi"/>
</dbReference>
<dbReference type="SUPFAM" id="SSF52029">
    <property type="entry name" value="GroEL apical domain-like"/>
    <property type="match status" value="1"/>
</dbReference>
<evidence type="ECO:0000313" key="12">
    <source>
        <dbReference type="EMBL" id="PJF19442.1"/>
    </source>
</evidence>
<comment type="subcellular location">
    <subcellularLocation>
        <location evidence="2">Cytoplasm</location>
    </subcellularLocation>
</comment>
<dbReference type="InterPro" id="IPR002423">
    <property type="entry name" value="Cpn60/GroEL/TCP-1"/>
</dbReference>
<dbReference type="PROSITE" id="PS00751">
    <property type="entry name" value="TCP1_2"/>
    <property type="match status" value="1"/>
</dbReference>
<dbReference type="Gene3D" id="3.30.260.10">
    <property type="entry name" value="TCP-1-like chaperonin intermediate domain"/>
    <property type="match status" value="1"/>
</dbReference>
<dbReference type="GO" id="GO:0140662">
    <property type="term" value="F:ATP-dependent protein folding chaperone"/>
    <property type="evidence" value="ECO:0007669"/>
    <property type="project" value="InterPro"/>
</dbReference>
<reference evidence="12 13" key="1">
    <citation type="submission" date="2016-10" db="EMBL/GenBank/DDBJ databases">
        <title>The genome of Paramicrosporidium saccamoebae is the missing link in understanding Cryptomycota and Microsporidia evolution.</title>
        <authorList>
            <person name="Quandt C.A."/>
            <person name="Beaudet D."/>
            <person name="Corsaro D."/>
            <person name="Michel R."/>
            <person name="Corradi N."/>
            <person name="James T."/>
        </authorList>
    </citation>
    <scope>NUCLEOTIDE SEQUENCE [LARGE SCALE GENOMIC DNA]</scope>
    <source>
        <strain evidence="12 13">KSL3</strain>
    </source>
</reference>
<dbReference type="GO" id="GO:0005832">
    <property type="term" value="C:chaperonin-containing T-complex"/>
    <property type="evidence" value="ECO:0007669"/>
    <property type="project" value="EnsemblFungi"/>
</dbReference>
<protein>
    <recommendedName>
        <fullName evidence="9">T-complex protein 1 subunit epsilon</fullName>
    </recommendedName>
    <alternativeName>
        <fullName evidence="10">CCT-epsilon</fullName>
    </alternativeName>
</protein>
<evidence type="ECO:0000256" key="8">
    <source>
        <dbReference type="ARBA" id="ARBA00023186"/>
    </source>
</evidence>
<dbReference type="InterPro" id="IPR053374">
    <property type="entry name" value="TCP-1_chaperonin"/>
</dbReference>
<gene>
    <name evidence="12" type="ORF">PSACC_00713</name>
</gene>
<dbReference type="Gene3D" id="1.10.560.10">
    <property type="entry name" value="GroEL-like equatorial domain"/>
    <property type="match status" value="1"/>
</dbReference>
<dbReference type="InterPro" id="IPR054827">
    <property type="entry name" value="thermosome_alpha"/>
</dbReference>
<dbReference type="SUPFAM" id="SSF48592">
    <property type="entry name" value="GroEL equatorial domain-like"/>
    <property type="match status" value="1"/>
</dbReference>
<evidence type="ECO:0000256" key="4">
    <source>
        <dbReference type="ARBA" id="ARBA00011381"/>
    </source>
</evidence>
<dbReference type="Proteomes" id="UP000240830">
    <property type="component" value="Unassembled WGS sequence"/>
</dbReference>
<name>A0A2H9TNZ9_9FUNG</name>
<dbReference type="SUPFAM" id="SSF54849">
    <property type="entry name" value="GroEL-intermediate domain like"/>
    <property type="match status" value="1"/>
</dbReference>
<dbReference type="EMBL" id="MTSL01000063">
    <property type="protein sequence ID" value="PJF19442.1"/>
    <property type="molecule type" value="Genomic_DNA"/>
</dbReference>
<keyword evidence="13" id="KW-1185">Reference proteome</keyword>
<dbReference type="InterPro" id="IPR017998">
    <property type="entry name" value="Chaperone_TCP-1"/>
</dbReference>